<dbReference type="AlphaFoldDB" id="A0A225UEM1"/>
<dbReference type="Pfam" id="PF20147">
    <property type="entry name" value="Crinkler"/>
    <property type="match status" value="2"/>
</dbReference>
<reference evidence="6" key="1">
    <citation type="submission" date="2017-03" db="EMBL/GenBank/DDBJ databases">
        <title>Phytopthora megakarya and P. palmivora, two closely related causual agents of cacao black pod achieved similar genome size and gene model numbers by different mechanisms.</title>
        <authorList>
            <person name="Ali S."/>
            <person name="Shao J."/>
            <person name="Larry D.J."/>
            <person name="Kronmiller B."/>
            <person name="Shen D."/>
            <person name="Strem M.D."/>
            <person name="Melnick R.L."/>
            <person name="Guiltinan M.J."/>
            <person name="Tyler B.M."/>
            <person name="Meinhardt L.W."/>
            <person name="Bailey B.A."/>
        </authorList>
    </citation>
    <scope>NUCLEOTIDE SEQUENCE [LARGE SCALE GENOMIC DNA]</scope>
    <source>
        <strain evidence="6">zdho120</strain>
    </source>
</reference>
<organism evidence="5 6">
    <name type="scientific">Phytophthora megakarya</name>
    <dbReference type="NCBI Taxonomy" id="4795"/>
    <lineage>
        <taxon>Eukaryota</taxon>
        <taxon>Sar</taxon>
        <taxon>Stramenopiles</taxon>
        <taxon>Oomycota</taxon>
        <taxon>Peronosporomycetes</taxon>
        <taxon>Peronosporales</taxon>
        <taxon>Peronosporaceae</taxon>
        <taxon>Phytophthora</taxon>
    </lineage>
</organism>
<evidence type="ECO:0000259" key="4">
    <source>
        <dbReference type="Pfam" id="PF20147"/>
    </source>
</evidence>
<feature type="non-terminal residue" evidence="5">
    <location>
        <position position="1"/>
    </location>
</feature>
<evidence type="ECO:0000313" key="5">
    <source>
        <dbReference type="EMBL" id="OWY91403.1"/>
    </source>
</evidence>
<evidence type="ECO:0000256" key="1">
    <source>
        <dbReference type="ARBA" id="ARBA00004340"/>
    </source>
</evidence>
<comment type="subcellular location">
    <subcellularLocation>
        <location evidence="1">Host cell</location>
    </subcellularLocation>
    <subcellularLocation>
        <location evidence="2">Secreted</location>
    </subcellularLocation>
</comment>
<evidence type="ECO:0000256" key="3">
    <source>
        <dbReference type="ARBA" id="ARBA00022525"/>
    </source>
</evidence>
<proteinExistence type="predicted"/>
<evidence type="ECO:0000313" key="6">
    <source>
        <dbReference type="Proteomes" id="UP000198211"/>
    </source>
</evidence>
<gene>
    <name evidence="5" type="ORF">PHMEG_00040028</name>
</gene>
<accession>A0A225UEM1</accession>
<dbReference type="GO" id="GO:0005576">
    <property type="term" value="C:extracellular region"/>
    <property type="evidence" value="ECO:0007669"/>
    <property type="project" value="UniProtKB-SubCell"/>
</dbReference>
<dbReference type="InterPro" id="IPR045379">
    <property type="entry name" value="Crinkler_N"/>
</dbReference>
<keyword evidence="3" id="KW-0964">Secreted</keyword>
<dbReference type="GO" id="GO:0043657">
    <property type="term" value="C:host cell"/>
    <property type="evidence" value="ECO:0007669"/>
    <property type="project" value="UniProtKB-SubCell"/>
</dbReference>
<sequence length="218" mass="24925">PVKIKISASVQDLKEHIREKAPDLIRLGAHMLKLYLARDGRWLNSGDDDIKALQRKEVPDGIKNLMQEQKLLGPFAKLSDHACIGKYFNPVPEDIHILVGLSEREVAMECVVVCDGRTLPVKIKISAFVQDLKEHIREKAPDLIRLGAHMLKLYLARDGRWLNSGDDDIKALQRKEVPDGIKNLMQEQKLLGPFAKLSDDRKIFQSRPRRHSYPRRTV</sequence>
<feature type="domain" description="Crinkler effector protein N-terminal" evidence="4">
    <location>
        <begin position="1"/>
        <end position="99"/>
    </location>
</feature>
<dbReference type="EMBL" id="NBNE01020316">
    <property type="protein sequence ID" value="OWY91403.1"/>
    <property type="molecule type" value="Genomic_DNA"/>
</dbReference>
<dbReference type="OrthoDB" id="97107at2759"/>
<evidence type="ECO:0000256" key="2">
    <source>
        <dbReference type="ARBA" id="ARBA00004613"/>
    </source>
</evidence>
<dbReference type="Proteomes" id="UP000198211">
    <property type="component" value="Unassembled WGS sequence"/>
</dbReference>
<keyword evidence="6" id="KW-1185">Reference proteome</keyword>
<feature type="domain" description="Crinkler effector protein N-terminal" evidence="4">
    <location>
        <begin position="108"/>
        <end position="189"/>
    </location>
</feature>
<protein>
    <submittedName>
        <fullName evidence="5">Crinkler (CRN)</fullName>
    </submittedName>
</protein>
<comment type="caution">
    <text evidence="5">The sequence shown here is derived from an EMBL/GenBank/DDBJ whole genome shotgun (WGS) entry which is preliminary data.</text>
</comment>
<name>A0A225UEM1_9STRA</name>